<feature type="domain" description="TipAS antibiotic-recognition" evidence="1">
    <location>
        <begin position="31"/>
        <end position="131"/>
    </location>
</feature>
<dbReference type="EMBL" id="RJVG01000004">
    <property type="protein sequence ID" value="ROR28530.1"/>
    <property type="molecule type" value="Genomic_DNA"/>
</dbReference>
<organism evidence="2 3">
    <name type="scientific">Mobilisporobacter senegalensis</name>
    <dbReference type="NCBI Taxonomy" id="1329262"/>
    <lineage>
        <taxon>Bacteria</taxon>
        <taxon>Bacillati</taxon>
        <taxon>Bacillota</taxon>
        <taxon>Clostridia</taxon>
        <taxon>Lachnospirales</taxon>
        <taxon>Lachnospiraceae</taxon>
        <taxon>Mobilisporobacter</taxon>
    </lineage>
</organism>
<gene>
    <name evidence="2" type="ORF">EDD66_104114</name>
</gene>
<proteinExistence type="predicted"/>
<sequence>MNQSDMFKGLNREEWKEALAEQNEYLKNKYKYEIKTNDMEVEKMNQQAQEAKEFTDFMANGLKNGLRPDDERIQSVLKRHILYLNDNVASVDTKSFVNTAKFMVDDDFHRNMLESQQIGLAYYLYTAATIYASK</sequence>
<dbReference type="Proteomes" id="UP000273083">
    <property type="component" value="Unassembled WGS sequence"/>
</dbReference>
<comment type="caution">
    <text evidence="2">The sequence shown here is derived from an EMBL/GenBank/DDBJ whole genome shotgun (WGS) entry which is preliminary data.</text>
</comment>
<evidence type="ECO:0000313" key="3">
    <source>
        <dbReference type="Proteomes" id="UP000273083"/>
    </source>
</evidence>
<evidence type="ECO:0000259" key="1">
    <source>
        <dbReference type="Pfam" id="PF07739"/>
    </source>
</evidence>
<dbReference type="Gene3D" id="1.10.490.50">
    <property type="entry name" value="Antibiotic binding domain of TipA-like multidrug resistance regulators"/>
    <property type="match status" value="1"/>
</dbReference>
<dbReference type="RefSeq" id="WP_330510964.1">
    <property type="nucleotide sequence ID" value="NZ_RJVG01000004.1"/>
</dbReference>
<keyword evidence="3" id="KW-1185">Reference proteome</keyword>
<accession>A0A3N1XPA9</accession>
<dbReference type="AlphaFoldDB" id="A0A3N1XPA9"/>
<name>A0A3N1XPA9_9FIRM</name>
<protein>
    <submittedName>
        <fullName evidence="2">TipAS antibiotic-recognition protein</fullName>
    </submittedName>
</protein>
<dbReference type="InterPro" id="IPR012925">
    <property type="entry name" value="TipAS_dom"/>
</dbReference>
<reference evidence="2 3" key="1">
    <citation type="submission" date="2018-11" db="EMBL/GenBank/DDBJ databases">
        <title>Genomic Encyclopedia of Type Strains, Phase IV (KMG-IV): sequencing the most valuable type-strain genomes for metagenomic binning, comparative biology and taxonomic classification.</title>
        <authorList>
            <person name="Goeker M."/>
        </authorList>
    </citation>
    <scope>NUCLEOTIDE SEQUENCE [LARGE SCALE GENOMIC DNA]</scope>
    <source>
        <strain evidence="2 3">DSM 26537</strain>
    </source>
</reference>
<dbReference type="InterPro" id="IPR036244">
    <property type="entry name" value="TipA-like_antibiotic-bd"/>
</dbReference>
<dbReference type="Pfam" id="PF07739">
    <property type="entry name" value="TipAS"/>
    <property type="match status" value="1"/>
</dbReference>
<evidence type="ECO:0000313" key="2">
    <source>
        <dbReference type="EMBL" id="ROR28530.1"/>
    </source>
</evidence>
<dbReference type="SUPFAM" id="SSF89082">
    <property type="entry name" value="Antibiotic binding domain of TipA-like multidrug resistance regulators"/>
    <property type="match status" value="1"/>
</dbReference>